<feature type="chain" id="PRO_5046783103" description="histidine kinase" evidence="10">
    <location>
        <begin position="22"/>
        <end position="673"/>
    </location>
</feature>
<protein>
    <recommendedName>
        <fullName evidence="2">histidine kinase</fullName>
        <ecNumber evidence="2">2.7.13.3</ecNumber>
    </recommendedName>
</protein>
<keyword evidence="6 12" id="KW-0418">Kinase</keyword>
<dbReference type="Pfam" id="PF02518">
    <property type="entry name" value="HATPase_c"/>
    <property type="match status" value="1"/>
</dbReference>
<evidence type="ECO:0000256" key="9">
    <source>
        <dbReference type="SAM" id="Phobius"/>
    </source>
</evidence>
<keyword evidence="5" id="KW-0547">Nucleotide-binding</keyword>
<dbReference type="EMBL" id="JAPMUA010000004">
    <property type="protein sequence ID" value="MDG3586589.1"/>
    <property type="molecule type" value="Genomic_DNA"/>
</dbReference>
<dbReference type="InterPro" id="IPR036890">
    <property type="entry name" value="HATPase_C_sf"/>
</dbReference>
<evidence type="ECO:0000313" key="13">
    <source>
        <dbReference type="Proteomes" id="UP001153642"/>
    </source>
</evidence>
<dbReference type="InterPro" id="IPR011712">
    <property type="entry name" value="Sig_transdc_His_kin_sub3_dim/P"/>
</dbReference>
<evidence type="ECO:0000256" key="2">
    <source>
        <dbReference type="ARBA" id="ARBA00012438"/>
    </source>
</evidence>
<accession>A0ABT6FTJ8</accession>
<dbReference type="InterPro" id="IPR050482">
    <property type="entry name" value="Sensor_HK_TwoCompSys"/>
</dbReference>
<comment type="caution">
    <text evidence="12">The sequence shown here is derived from an EMBL/GenBank/DDBJ whole genome shotgun (WGS) entry which is preliminary data.</text>
</comment>
<dbReference type="RefSeq" id="WP_277900320.1">
    <property type="nucleotide sequence ID" value="NZ_JAPMUA010000004.1"/>
</dbReference>
<dbReference type="CDD" id="cd16917">
    <property type="entry name" value="HATPase_UhpB-NarQ-NarX-like"/>
    <property type="match status" value="1"/>
</dbReference>
<dbReference type="GO" id="GO:0016301">
    <property type="term" value="F:kinase activity"/>
    <property type="evidence" value="ECO:0007669"/>
    <property type="project" value="UniProtKB-KW"/>
</dbReference>
<dbReference type="InterPro" id="IPR003594">
    <property type="entry name" value="HATPase_dom"/>
</dbReference>
<name>A0ABT6FTJ8_9FLAO</name>
<dbReference type="Pfam" id="PF07730">
    <property type="entry name" value="HisKA_3"/>
    <property type="match status" value="1"/>
</dbReference>
<evidence type="ECO:0000313" key="12">
    <source>
        <dbReference type="EMBL" id="MDG3586589.1"/>
    </source>
</evidence>
<reference evidence="12" key="1">
    <citation type="submission" date="2022-11" db="EMBL/GenBank/DDBJ databases">
        <title>High-quality draft genome sequence of Galbibacter sp. strain CMA-7.</title>
        <authorList>
            <person name="Wei L."/>
            <person name="Dong C."/>
            <person name="Shao Z."/>
        </authorList>
    </citation>
    <scope>NUCLEOTIDE SEQUENCE</scope>
    <source>
        <strain evidence="12">CMA-7</strain>
    </source>
</reference>
<dbReference type="Proteomes" id="UP001153642">
    <property type="component" value="Unassembled WGS sequence"/>
</dbReference>
<evidence type="ECO:0000256" key="5">
    <source>
        <dbReference type="ARBA" id="ARBA00022741"/>
    </source>
</evidence>
<evidence type="ECO:0000256" key="7">
    <source>
        <dbReference type="ARBA" id="ARBA00022840"/>
    </source>
</evidence>
<evidence type="ECO:0000259" key="11">
    <source>
        <dbReference type="PROSITE" id="PS50109"/>
    </source>
</evidence>
<dbReference type="Gene3D" id="1.25.40.10">
    <property type="entry name" value="Tetratricopeptide repeat domain"/>
    <property type="match status" value="1"/>
</dbReference>
<organism evidence="12 13">
    <name type="scientific">Galbibacter pacificus</name>
    <dbReference type="NCBI Taxonomy" id="2996052"/>
    <lineage>
        <taxon>Bacteria</taxon>
        <taxon>Pseudomonadati</taxon>
        <taxon>Bacteroidota</taxon>
        <taxon>Flavobacteriia</taxon>
        <taxon>Flavobacteriales</taxon>
        <taxon>Flavobacteriaceae</taxon>
        <taxon>Galbibacter</taxon>
    </lineage>
</organism>
<keyword evidence="10" id="KW-0732">Signal</keyword>
<gene>
    <name evidence="12" type="ORF">OSR52_12000</name>
</gene>
<feature type="signal peptide" evidence="10">
    <location>
        <begin position="1"/>
        <end position="21"/>
    </location>
</feature>
<dbReference type="InterPro" id="IPR011990">
    <property type="entry name" value="TPR-like_helical_dom_sf"/>
</dbReference>
<keyword evidence="8" id="KW-0902">Two-component regulatory system</keyword>
<keyword evidence="3" id="KW-0597">Phosphoprotein</keyword>
<dbReference type="PROSITE" id="PS50109">
    <property type="entry name" value="HIS_KIN"/>
    <property type="match status" value="1"/>
</dbReference>
<dbReference type="SUPFAM" id="SSF55874">
    <property type="entry name" value="ATPase domain of HSP90 chaperone/DNA topoisomerase II/histidine kinase"/>
    <property type="match status" value="1"/>
</dbReference>
<sequence>MKILKYLIKLALICFAIPITAQENIAGFLKIADTTKSNSIKLQYLDSVVSKIDRDTYPDKFVEYSKEYIALAEEMKAYTELIDKSVQVFYYVNNIQNNKNQALAIINKAQEYEGQITDSSLIGSIYLKKGGAYYDVDFKRAKENYTTAISKFGIHDSVYIADSYLFRAQAESYQGEFLEAINDYKTAASYYEALGDYDYVIHAKSGIAVVYGMNKFYDKAQTIEDEVIAYAKKHNKGNAAVASLYNKASHYQELGDIKKQEETLLEAEKVNIEMNNNDLYCAIFIETSLTRMYVKENEYEKAYQHYEHIANKKKDFENEVQLVNHYKKARVSILESQKKYTEAIALLQEVIKYTEEGKNYDDLVVLKQQLSGLYEKAGNTNASYNAYKEYNFLEDSLFNVQKTNALTYYQTLYETEKKEKQIVEKNAAITSLEKDNQAKKRLFGFSIAGISLLFACVFLYRNRQHHKKSKEQQEDFSRRLLLSQEQERERISKDLHDGVGQSLLLIKNKVALNADENTKTMFNNAIEEVRSISRALHPFQLEKLGITKAIKNTVKDIDENTNIFITSDVDDISNILTQEQELHLYRIIQETLSNIVKHAGTEAAKVSVLKRPKSILVVIKDHGKGFDFAEKYNDFESLGLKTLRERTKFLKGTMKVDSEKDKGTTFSYVIPLV</sequence>
<evidence type="ECO:0000256" key="8">
    <source>
        <dbReference type="ARBA" id="ARBA00023012"/>
    </source>
</evidence>
<dbReference type="SUPFAM" id="SSF48452">
    <property type="entry name" value="TPR-like"/>
    <property type="match status" value="1"/>
</dbReference>
<dbReference type="PANTHER" id="PTHR24421">
    <property type="entry name" value="NITRATE/NITRITE SENSOR PROTEIN NARX-RELATED"/>
    <property type="match status" value="1"/>
</dbReference>
<keyword evidence="9" id="KW-0812">Transmembrane</keyword>
<dbReference type="InterPro" id="IPR005467">
    <property type="entry name" value="His_kinase_dom"/>
</dbReference>
<evidence type="ECO:0000256" key="3">
    <source>
        <dbReference type="ARBA" id="ARBA00022553"/>
    </source>
</evidence>
<evidence type="ECO:0000256" key="4">
    <source>
        <dbReference type="ARBA" id="ARBA00022679"/>
    </source>
</evidence>
<feature type="transmembrane region" description="Helical" evidence="9">
    <location>
        <begin position="442"/>
        <end position="460"/>
    </location>
</feature>
<keyword evidence="4" id="KW-0808">Transferase</keyword>
<proteinExistence type="predicted"/>
<evidence type="ECO:0000256" key="6">
    <source>
        <dbReference type="ARBA" id="ARBA00022777"/>
    </source>
</evidence>
<feature type="domain" description="Histidine kinase" evidence="11">
    <location>
        <begin position="494"/>
        <end position="673"/>
    </location>
</feature>
<keyword evidence="9" id="KW-1133">Transmembrane helix</keyword>
<comment type="catalytic activity">
    <reaction evidence="1">
        <text>ATP + protein L-histidine = ADP + protein N-phospho-L-histidine.</text>
        <dbReference type="EC" id="2.7.13.3"/>
    </reaction>
</comment>
<dbReference type="EC" id="2.7.13.3" evidence="2"/>
<keyword evidence="9" id="KW-0472">Membrane</keyword>
<evidence type="ECO:0000256" key="10">
    <source>
        <dbReference type="SAM" id="SignalP"/>
    </source>
</evidence>
<keyword evidence="7" id="KW-0067">ATP-binding</keyword>
<dbReference type="Gene3D" id="1.20.5.1930">
    <property type="match status" value="1"/>
</dbReference>
<dbReference type="Gene3D" id="3.30.565.10">
    <property type="entry name" value="Histidine kinase-like ATPase, C-terminal domain"/>
    <property type="match status" value="1"/>
</dbReference>
<keyword evidence="13" id="KW-1185">Reference proteome</keyword>
<dbReference type="PANTHER" id="PTHR24421:SF10">
    <property type="entry name" value="NITRATE_NITRITE SENSOR PROTEIN NARQ"/>
    <property type="match status" value="1"/>
</dbReference>
<evidence type="ECO:0000256" key="1">
    <source>
        <dbReference type="ARBA" id="ARBA00000085"/>
    </source>
</evidence>